<comment type="caution">
    <text evidence="2">The sequence shown here is derived from an EMBL/GenBank/DDBJ whole genome shotgun (WGS) entry which is preliminary data.</text>
</comment>
<dbReference type="Proteomes" id="UP000216498">
    <property type="component" value="Unassembled WGS sequence"/>
</dbReference>
<accession>A0A265NCE2</accession>
<dbReference type="RefSeq" id="WP_094885305.1">
    <property type="nucleotide sequence ID" value="NZ_NPMS01000003.1"/>
</dbReference>
<evidence type="ECO:0000313" key="3">
    <source>
        <dbReference type="Proteomes" id="UP000216498"/>
    </source>
</evidence>
<dbReference type="OrthoDB" id="2973314at2"/>
<dbReference type="InterPro" id="IPR020139">
    <property type="entry name" value="DUF2642"/>
</dbReference>
<dbReference type="Pfam" id="PF10842">
    <property type="entry name" value="DUF2642"/>
    <property type="match status" value="1"/>
</dbReference>
<keyword evidence="3" id="KW-1185">Reference proteome</keyword>
<gene>
    <name evidence="2" type="ORF">CIL03_07955</name>
</gene>
<proteinExistence type="predicted"/>
<protein>
    <recommendedName>
        <fullName evidence="4">DUF2642 domain-containing protein</fullName>
    </recommendedName>
</protein>
<name>A0A265NCE2_9BACI</name>
<reference evidence="2 3" key="1">
    <citation type="submission" date="2017-08" db="EMBL/GenBank/DDBJ databases">
        <title>Virgibacillus indicus sp. nov. and Virgibacillus profoundi sp. nov, two moderately halophilic bacteria isolated from marine sediment by using the Microfluidic Streak Plate.</title>
        <authorList>
            <person name="Xu B."/>
            <person name="Hu B."/>
            <person name="Wang J."/>
            <person name="Zhu Y."/>
            <person name="Huang L."/>
            <person name="Du W."/>
            <person name="Huang Y."/>
        </authorList>
    </citation>
    <scope>NUCLEOTIDE SEQUENCE [LARGE SCALE GENOMIC DNA]</scope>
    <source>
        <strain evidence="2 3">IO3-P2-C2</strain>
    </source>
</reference>
<evidence type="ECO:0008006" key="4">
    <source>
        <dbReference type="Google" id="ProtNLM"/>
    </source>
</evidence>
<evidence type="ECO:0000313" key="2">
    <source>
        <dbReference type="EMBL" id="OZU88946.1"/>
    </source>
</evidence>
<feature type="region of interest" description="Disordered" evidence="1">
    <location>
        <begin position="1"/>
        <end position="34"/>
    </location>
</feature>
<feature type="compositionally biased region" description="Basic and acidic residues" evidence="1">
    <location>
        <begin position="18"/>
        <end position="33"/>
    </location>
</feature>
<evidence type="ECO:0000256" key="1">
    <source>
        <dbReference type="SAM" id="MobiDB-lite"/>
    </source>
</evidence>
<dbReference type="EMBL" id="NPMS01000003">
    <property type="protein sequence ID" value="OZU88946.1"/>
    <property type="molecule type" value="Genomic_DNA"/>
</dbReference>
<organism evidence="2 3">
    <name type="scientific">Virgibacillus indicus</name>
    <dbReference type="NCBI Taxonomy" id="2024554"/>
    <lineage>
        <taxon>Bacteria</taxon>
        <taxon>Bacillati</taxon>
        <taxon>Bacillota</taxon>
        <taxon>Bacilli</taxon>
        <taxon>Bacillales</taxon>
        <taxon>Bacillaceae</taxon>
        <taxon>Virgibacillus</taxon>
    </lineage>
</organism>
<sequence>MASYRRYGNANPFNKKSYYKDGPDTKSKCHSGDRVPYPPFPTTLREVLLSLIGEQVAITVPYGVVDGTLIAVRRDYILLVEPTGNQVLIRIDKIELVSEL</sequence>
<dbReference type="AlphaFoldDB" id="A0A265NCE2"/>